<keyword evidence="2" id="KW-0206">Cytoskeleton</keyword>
<proteinExistence type="inferred from homology"/>
<dbReference type="AlphaFoldDB" id="A0A427AJ46"/>
<name>A0A427AJ46_ENSVE</name>
<evidence type="ECO:0000313" key="4">
    <source>
        <dbReference type="Proteomes" id="UP000287651"/>
    </source>
</evidence>
<keyword evidence="2" id="KW-0009">Actin-binding</keyword>
<dbReference type="GO" id="GO:0071933">
    <property type="term" value="F:Arp2/3 complex binding"/>
    <property type="evidence" value="ECO:0007669"/>
    <property type="project" value="TreeGrafter"/>
</dbReference>
<evidence type="ECO:0000313" key="3">
    <source>
        <dbReference type="EMBL" id="RRT76216.1"/>
    </source>
</evidence>
<comment type="similarity">
    <text evidence="1 2">Belongs to the SCAR/WAVE family.</text>
</comment>
<dbReference type="GO" id="GO:0003779">
    <property type="term" value="F:actin binding"/>
    <property type="evidence" value="ECO:0007669"/>
    <property type="project" value="UniProtKB-UniRule"/>
</dbReference>
<dbReference type="GO" id="GO:0034237">
    <property type="term" value="F:protein kinase A regulatory subunit binding"/>
    <property type="evidence" value="ECO:0007669"/>
    <property type="project" value="TreeGrafter"/>
</dbReference>
<dbReference type="GO" id="GO:0005856">
    <property type="term" value="C:cytoskeleton"/>
    <property type="evidence" value="ECO:0007669"/>
    <property type="project" value="UniProtKB-SubCell"/>
</dbReference>
<dbReference type="Gene3D" id="1.20.5.340">
    <property type="match status" value="1"/>
</dbReference>
<dbReference type="GO" id="GO:2000601">
    <property type="term" value="P:positive regulation of Arp2/3 complex-mediated actin nucleation"/>
    <property type="evidence" value="ECO:0007669"/>
    <property type="project" value="TreeGrafter"/>
</dbReference>
<evidence type="ECO:0000256" key="1">
    <source>
        <dbReference type="ARBA" id="ARBA00006993"/>
    </source>
</evidence>
<comment type="subcellular location">
    <subcellularLocation>
        <location evidence="2">Cytoplasm</location>
        <location evidence="2">Cytoskeleton</location>
    </subcellularLocation>
</comment>
<dbReference type="EMBL" id="AMZH03002256">
    <property type="protein sequence ID" value="RRT76216.1"/>
    <property type="molecule type" value="Genomic_DNA"/>
</dbReference>
<dbReference type="PANTHER" id="PTHR12902">
    <property type="entry name" value="WASP-1"/>
    <property type="match status" value="1"/>
</dbReference>
<dbReference type="Proteomes" id="UP000287651">
    <property type="component" value="Unassembled WGS sequence"/>
</dbReference>
<organism evidence="3 4">
    <name type="scientific">Ensete ventricosum</name>
    <name type="common">Abyssinian banana</name>
    <name type="synonym">Musa ensete</name>
    <dbReference type="NCBI Taxonomy" id="4639"/>
    <lineage>
        <taxon>Eukaryota</taxon>
        <taxon>Viridiplantae</taxon>
        <taxon>Streptophyta</taxon>
        <taxon>Embryophyta</taxon>
        <taxon>Tracheophyta</taxon>
        <taxon>Spermatophyta</taxon>
        <taxon>Magnoliopsida</taxon>
        <taxon>Liliopsida</taxon>
        <taxon>Zingiberales</taxon>
        <taxon>Musaceae</taxon>
        <taxon>Ensete</taxon>
    </lineage>
</organism>
<dbReference type="Gene3D" id="6.10.280.150">
    <property type="match status" value="1"/>
</dbReference>
<sequence>MPTVRYQIRNEYGLADPELHRAADKDDPEAILEGVAMAGLVGVLRQLGDLAEYVPLFFLASRGEWGSACASSCFLLFAAEIFRDLHEEVMGTAAKGHGLMLRVQQLEAEFPSVEKAIFSQSSHSNFAYNDGQFDTAGAGACLKRYSDPSFFKMELVSSGLVETEIPREKKSRKMRVRYSETTVSDQVSSKSATRLVRLRCRNSNNADGSKGCNLRKCLLALHSDEQKVVLDNSRRLSSLNASLVDSGELTSVMHDAVMDVSANYPLVRDVSTTETPTKEVVKFTYKFDHWKTGTEEFSEALHGPLGDMQNPQRNFNFVENKEKFADAESKSESSNCDGELNGTEKTTSVQMVDHKLADVEHKLERNNGYKTEDGGSEQENFMDALNSMEPEVETDSENKDRLELGVTKKEAYDMNFYTSETLDELLTQFSKQDTAAVSIVSIGLNHNLESGISSNLCNLSETPATQEKEITSNSSENSEYLLGETNDESCEECFPHDEVANPFDMISDGASDLKSFDNPILRSEVREEPKDITSNSSENSEYLLGETNDESCEECLPHDEVANLFDMISDGASDIKSFDIPILRSEVREEPCNSCVINSTSNLISTGPQEGFDALQFVKSHQVGTSVDHEAQLGRDETIKCSDGRFIS</sequence>
<reference evidence="3 4" key="1">
    <citation type="journal article" date="2014" name="Agronomy (Basel)">
        <title>A Draft Genome Sequence for Ensete ventricosum, the Drought-Tolerant Tree Against Hunger.</title>
        <authorList>
            <person name="Harrison J."/>
            <person name="Moore K.A."/>
            <person name="Paszkiewicz K."/>
            <person name="Jones T."/>
            <person name="Grant M."/>
            <person name="Ambacheew D."/>
            <person name="Muzemil S."/>
            <person name="Studholme D.J."/>
        </authorList>
    </citation>
    <scope>NUCLEOTIDE SEQUENCE [LARGE SCALE GENOMIC DNA]</scope>
</reference>
<gene>
    <name evidence="3" type="ORF">B296_00004835</name>
</gene>
<keyword evidence="2" id="KW-0963">Cytoplasm</keyword>
<comment type="caution">
    <text evidence="3">The sequence shown here is derived from an EMBL/GenBank/DDBJ whole genome shotgun (WGS) entry which is preliminary data.</text>
</comment>
<comment type="function">
    <text evidence="2">Involved in regulation of actin and microtubule organization. Part of a WAVE complex that activates the Arp2/3 complex.</text>
</comment>
<accession>A0A427AJ46</accession>
<dbReference type="InterPro" id="IPR028288">
    <property type="entry name" value="SCAR/WAVE_fam"/>
</dbReference>
<dbReference type="GO" id="GO:0030036">
    <property type="term" value="P:actin cytoskeleton organization"/>
    <property type="evidence" value="ECO:0007669"/>
    <property type="project" value="UniProtKB-UniRule"/>
</dbReference>
<protein>
    <recommendedName>
        <fullName evidence="2">Protein SCAR</fullName>
    </recommendedName>
    <alternativeName>
        <fullName evidence="2">Protein WAVE</fullName>
    </alternativeName>
</protein>
<dbReference type="PANTHER" id="PTHR12902:SF1">
    <property type="entry name" value="WISKOTT-ALDRICH SYNDROME PROTEIN FAMILY MEMBER"/>
    <property type="match status" value="1"/>
</dbReference>
<evidence type="ECO:0000256" key="2">
    <source>
        <dbReference type="RuleBase" id="RU367034"/>
    </source>
</evidence>